<dbReference type="AlphaFoldDB" id="A0A9D0YPT7"/>
<dbReference type="GO" id="GO:0071949">
    <property type="term" value="F:FAD binding"/>
    <property type="evidence" value="ECO:0007669"/>
    <property type="project" value="InterPro"/>
</dbReference>
<reference evidence="7" key="1">
    <citation type="journal article" date="2020" name="ISME J.">
        <title>Gammaproteobacteria mediating utilization of methyl-, sulfur- and petroleum organic compounds in deep ocean hydrothermal plumes.</title>
        <authorList>
            <person name="Zhou Z."/>
            <person name="Liu Y."/>
            <person name="Pan J."/>
            <person name="Cron B.R."/>
            <person name="Toner B.M."/>
            <person name="Anantharaman K."/>
            <person name="Breier J.A."/>
            <person name="Dick G.J."/>
            <person name="Li M."/>
        </authorList>
    </citation>
    <scope>NUCLEOTIDE SEQUENCE</scope>
    <source>
        <strain evidence="7">SZUA-1501</strain>
    </source>
</reference>
<dbReference type="InterPro" id="IPR051914">
    <property type="entry name" value="FAD-linked_OxidoTrans_Type4"/>
</dbReference>
<dbReference type="Gene3D" id="3.30.70.2740">
    <property type="match status" value="1"/>
</dbReference>
<dbReference type="PROSITE" id="PS51387">
    <property type="entry name" value="FAD_PCMH"/>
    <property type="match status" value="1"/>
</dbReference>
<name>A0A9D0YPT7_AQUAO</name>
<dbReference type="FunFam" id="3.30.70.2740:FF:000001">
    <property type="entry name" value="D-lactate dehydrogenase mitochondrial"/>
    <property type="match status" value="1"/>
</dbReference>
<evidence type="ECO:0000259" key="6">
    <source>
        <dbReference type="PROSITE" id="PS51387"/>
    </source>
</evidence>
<protein>
    <submittedName>
        <fullName evidence="7">FAD-binding protein</fullName>
    </submittedName>
</protein>
<proteinExistence type="inferred from homology"/>
<comment type="cofactor">
    <cofactor evidence="1">
        <name>FAD</name>
        <dbReference type="ChEBI" id="CHEBI:57692"/>
    </cofactor>
</comment>
<dbReference type="InterPro" id="IPR006094">
    <property type="entry name" value="Oxid_FAD_bind_N"/>
</dbReference>
<sequence length="463" mass="50791">MKTDKTQRVLKLLEKEFGGKVKVDIVERVLYEKDATAIPVETKTPVGVIFPTSKEEVKRIVEVLYNEGIPMIPRGAGSCLTGGAVSVRGDEVVISFERMNNFKIDLDNATVVAQPGVITYHLQKVVENHGLFYPPDPSSYKFSTIGGNIAENAGGPRCVKYGVTRDYVLGLEGVIKYGQTVKFGAPVMKDVAGYDFTKFLVGSEGTLGIFTEAILRLIPLPKERRVLLAFFNQLEEVGKAVTRIMTSGVFPSALEFMDNACIKAVNNYKGLGLPEDKVGLLLIELDGHPLAVEEELKEVEKLLTSQGALVFLAKTKEEEEKLWSARRALGPAISKLGSGKVNEDIVVPRSKLAQYIPAVNRLAQKYNLICAIFGHIGDGNLHVNFMFDKTNPEEVERVEKAVEELFELTVNFGGSITGEHGVGITKKPFLKLQLGEVGIQLVKGVKKLFDPLNLFNPGKLVDV</sequence>
<dbReference type="GO" id="GO:0016491">
    <property type="term" value="F:oxidoreductase activity"/>
    <property type="evidence" value="ECO:0007669"/>
    <property type="project" value="UniProtKB-KW"/>
</dbReference>
<dbReference type="SUPFAM" id="SSF55103">
    <property type="entry name" value="FAD-linked oxidases, C-terminal domain"/>
    <property type="match status" value="1"/>
</dbReference>
<keyword evidence="3" id="KW-0285">Flavoprotein</keyword>
<dbReference type="InterPro" id="IPR016171">
    <property type="entry name" value="Vanillyl_alc_oxidase_C-sub2"/>
</dbReference>
<evidence type="ECO:0000256" key="5">
    <source>
        <dbReference type="ARBA" id="ARBA00023002"/>
    </source>
</evidence>
<dbReference type="InterPro" id="IPR016169">
    <property type="entry name" value="FAD-bd_PCMH_sub2"/>
</dbReference>
<organism evidence="7 8">
    <name type="scientific">Aquifex aeolicus</name>
    <dbReference type="NCBI Taxonomy" id="63363"/>
    <lineage>
        <taxon>Bacteria</taxon>
        <taxon>Pseudomonadati</taxon>
        <taxon>Aquificota</taxon>
        <taxon>Aquificia</taxon>
        <taxon>Aquificales</taxon>
        <taxon>Aquificaceae</taxon>
        <taxon>Aquifex</taxon>
    </lineage>
</organism>
<comment type="caution">
    <text evidence="7">The sequence shown here is derived from an EMBL/GenBank/DDBJ whole genome shotgun (WGS) entry which is preliminary data.</text>
</comment>
<dbReference type="InterPro" id="IPR016164">
    <property type="entry name" value="FAD-linked_Oxase-like_C"/>
</dbReference>
<dbReference type="PANTHER" id="PTHR42934">
    <property type="entry name" value="GLYCOLATE OXIDASE SUBUNIT GLCD"/>
    <property type="match status" value="1"/>
</dbReference>
<evidence type="ECO:0000313" key="7">
    <source>
        <dbReference type="EMBL" id="HIP98293.1"/>
    </source>
</evidence>
<dbReference type="FunFam" id="1.10.45.10:FF:000001">
    <property type="entry name" value="D-lactate dehydrogenase mitochondrial"/>
    <property type="match status" value="1"/>
</dbReference>
<evidence type="ECO:0000256" key="1">
    <source>
        <dbReference type="ARBA" id="ARBA00001974"/>
    </source>
</evidence>
<keyword evidence="4" id="KW-0274">FAD</keyword>
<evidence type="ECO:0000313" key="8">
    <source>
        <dbReference type="Proteomes" id="UP000606463"/>
    </source>
</evidence>
<dbReference type="Gene3D" id="1.10.45.10">
    <property type="entry name" value="Vanillyl-alcohol Oxidase, Chain A, domain 4"/>
    <property type="match status" value="1"/>
</dbReference>
<evidence type="ECO:0000256" key="4">
    <source>
        <dbReference type="ARBA" id="ARBA00022827"/>
    </source>
</evidence>
<dbReference type="Pfam" id="PF01565">
    <property type="entry name" value="FAD_binding_4"/>
    <property type="match status" value="1"/>
</dbReference>
<dbReference type="SUPFAM" id="SSF56176">
    <property type="entry name" value="FAD-binding/transporter-associated domain-like"/>
    <property type="match status" value="1"/>
</dbReference>
<evidence type="ECO:0000256" key="2">
    <source>
        <dbReference type="ARBA" id="ARBA00008000"/>
    </source>
</evidence>
<dbReference type="InterPro" id="IPR004113">
    <property type="entry name" value="FAD-bd_oxidored_4_C"/>
</dbReference>
<feature type="domain" description="FAD-binding PCMH-type" evidence="6">
    <location>
        <begin position="41"/>
        <end position="220"/>
    </location>
</feature>
<dbReference type="InterPro" id="IPR036318">
    <property type="entry name" value="FAD-bd_PCMH-like_sf"/>
</dbReference>
<dbReference type="Gene3D" id="3.30.465.10">
    <property type="match status" value="1"/>
</dbReference>
<accession>A0A9D0YPT7</accession>
<gene>
    <name evidence="7" type="ORF">EYH37_02850</name>
</gene>
<dbReference type="Pfam" id="PF02913">
    <property type="entry name" value="FAD-oxidase_C"/>
    <property type="match status" value="1"/>
</dbReference>
<comment type="similarity">
    <text evidence="2">Belongs to the FAD-binding oxidoreductase/transferase type 4 family.</text>
</comment>
<dbReference type="PANTHER" id="PTHR42934:SF2">
    <property type="entry name" value="GLYCOLATE OXIDASE SUBUNIT GLCD"/>
    <property type="match status" value="1"/>
</dbReference>
<evidence type="ECO:0000256" key="3">
    <source>
        <dbReference type="ARBA" id="ARBA00022630"/>
    </source>
</evidence>
<dbReference type="EMBL" id="DQVE01000030">
    <property type="protein sequence ID" value="HIP98293.1"/>
    <property type="molecule type" value="Genomic_DNA"/>
</dbReference>
<keyword evidence="5" id="KW-0560">Oxidoreductase</keyword>
<dbReference type="Proteomes" id="UP000606463">
    <property type="component" value="Unassembled WGS sequence"/>
</dbReference>
<dbReference type="InterPro" id="IPR016166">
    <property type="entry name" value="FAD-bd_PCMH"/>
</dbReference>